<organism evidence="1">
    <name type="scientific">Solanum chacoense</name>
    <name type="common">Chaco potato</name>
    <dbReference type="NCBI Taxonomy" id="4108"/>
    <lineage>
        <taxon>Eukaryota</taxon>
        <taxon>Viridiplantae</taxon>
        <taxon>Streptophyta</taxon>
        <taxon>Embryophyta</taxon>
        <taxon>Tracheophyta</taxon>
        <taxon>Spermatophyta</taxon>
        <taxon>Magnoliopsida</taxon>
        <taxon>eudicotyledons</taxon>
        <taxon>Gunneridae</taxon>
        <taxon>Pentapetalae</taxon>
        <taxon>asterids</taxon>
        <taxon>lamiids</taxon>
        <taxon>Solanales</taxon>
        <taxon>Solanaceae</taxon>
        <taxon>Solanoideae</taxon>
        <taxon>Solaneae</taxon>
        <taxon>Solanum</taxon>
    </lineage>
</organism>
<proteinExistence type="predicted"/>
<dbReference type="EMBL" id="GEDG01019969">
    <property type="protein sequence ID" value="JAP19505.1"/>
    <property type="molecule type" value="Transcribed_RNA"/>
</dbReference>
<evidence type="ECO:0000313" key="1">
    <source>
        <dbReference type="EMBL" id="JAP19505.1"/>
    </source>
</evidence>
<name>A0A0V0HGB1_SOLCH</name>
<sequence>MDKGKDKPAFLELVLVVDPVRKTTRGTVLVKDQSKSYEHRISPYSILTSKVPTFYSLQLIITWHTCMKGLIQ</sequence>
<accession>A0A0V0HGB1</accession>
<protein>
    <submittedName>
        <fullName evidence="1">Putative ovule protein</fullName>
    </submittedName>
</protein>
<dbReference type="AlphaFoldDB" id="A0A0V0HGB1"/>
<reference evidence="1" key="1">
    <citation type="submission" date="2015-12" db="EMBL/GenBank/DDBJ databases">
        <title>Gene expression during late stages of embryo sac development: a critical building block for successful pollen-pistil interactions.</title>
        <authorList>
            <person name="Liu Y."/>
            <person name="Joly V."/>
            <person name="Sabar M."/>
            <person name="Matton D.P."/>
        </authorList>
    </citation>
    <scope>NUCLEOTIDE SEQUENCE</scope>
</reference>